<proteinExistence type="predicted"/>
<organism evidence="3 4">
    <name type="scientific">Candidatus Chazhemtobacterium aquaticus</name>
    <dbReference type="NCBI Taxonomy" id="2715735"/>
    <lineage>
        <taxon>Bacteria</taxon>
        <taxon>Candidatus Chazhemtobacteraceae</taxon>
        <taxon>Candidatus Chazhemtobacterium</taxon>
    </lineage>
</organism>
<protein>
    <submittedName>
        <fullName evidence="3">Uncharacterized protein</fullName>
    </submittedName>
</protein>
<dbReference type="KEGG" id="caqa:MICH65_0096"/>
<evidence type="ECO:0000313" key="4">
    <source>
        <dbReference type="Proteomes" id="UP000463983"/>
    </source>
</evidence>
<name>A0A857N4N1_9BACT</name>
<feature type="region of interest" description="Disordered" evidence="1">
    <location>
        <begin position="1"/>
        <end position="36"/>
    </location>
</feature>
<evidence type="ECO:0000256" key="2">
    <source>
        <dbReference type="SAM" id="Phobius"/>
    </source>
</evidence>
<keyword evidence="4" id="KW-1185">Reference proteome</keyword>
<keyword evidence="2" id="KW-0812">Transmembrane</keyword>
<dbReference type="AlphaFoldDB" id="A0A857N4N1"/>
<feature type="compositionally biased region" description="Basic and acidic residues" evidence="1">
    <location>
        <begin position="25"/>
        <end position="36"/>
    </location>
</feature>
<accession>A0A857N4N1</accession>
<dbReference type="EMBL" id="CP047901">
    <property type="protein sequence ID" value="QHO63077.1"/>
    <property type="molecule type" value="Genomic_DNA"/>
</dbReference>
<keyword evidence="2" id="KW-0472">Membrane</keyword>
<keyword evidence="2" id="KW-1133">Transmembrane helix</keyword>
<evidence type="ECO:0000256" key="1">
    <source>
        <dbReference type="SAM" id="MobiDB-lite"/>
    </source>
</evidence>
<dbReference type="Proteomes" id="UP000463983">
    <property type="component" value="Chromosome"/>
</dbReference>
<evidence type="ECO:0000313" key="3">
    <source>
        <dbReference type="EMBL" id="QHO63077.1"/>
    </source>
</evidence>
<sequence length="102" mass="11329">MAEEKETTGRQLKIRGMNEEDAGEDREAKKESKENESKVWVLVILAVSVLISLLFSLKAGGASWWGRLVSREGRSETSRSVEVESVREGGVGWFGPAVYELD</sequence>
<dbReference type="RefSeq" id="WP_161931483.1">
    <property type="nucleotide sequence ID" value="NZ_CP047901.1"/>
</dbReference>
<reference evidence="4" key="1">
    <citation type="journal article" date="2020" name="Microorganisms">
        <title>Complete Genome of a Member of a New Bacterial Lineage in the Microgenomates Group Reveals an Unusual Nucleotide Composition Disparity Between Two Strands of DNA and Limited Metabolic Potential.</title>
        <authorList>
            <person name="Kadnikov V.V."/>
            <person name="Mardanov A.V."/>
            <person name="Beletsky A.V."/>
            <person name="Karnachuk O.V."/>
            <person name="Ravin N.V."/>
        </authorList>
    </citation>
    <scope>NUCLEOTIDE SEQUENCE [LARGE SCALE GENOMIC DNA]</scope>
</reference>
<feature type="transmembrane region" description="Helical" evidence="2">
    <location>
        <begin position="39"/>
        <end position="57"/>
    </location>
</feature>
<gene>
    <name evidence="3" type="ORF">MICH65_0096</name>
</gene>